<dbReference type="Gene3D" id="3.40.630.30">
    <property type="match status" value="1"/>
</dbReference>
<feature type="domain" description="N-acetyltransferase" evidence="1">
    <location>
        <begin position="164"/>
        <end position="305"/>
    </location>
</feature>
<evidence type="ECO:0000259" key="1">
    <source>
        <dbReference type="PROSITE" id="PS51186"/>
    </source>
</evidence>
<name>A0ABU1YXU5_9MICC</name>
<dbReference type="InterPro" id="IPR016181">
    <property type="entry name" value="Acyl_CoA_acyltransferase"/>
</dbReference>
<organism evidence="2 3">
    <name type="scientific">Pseudoglutamicibacter albus</name>
    <dbReference type="NCBI Taxonomy" id="98671"/>
    <lineage>
        <taxon>Bacteria</taxon>
        <taxon>Bacillati</taxon>
        <taxon>Actinomycetota</taxon>
        <taxon>Actinomycetes</taxon>
        <taxon>Micrococcales</taxon>
        <taxon>Micrococcaceae</taxon>
        <taxon>Pseudoglutamicibacter</taxon>
    </lineage>
</organism>
<dbReference type="InterPro" id="IPR000182">
    <property type="entry name" value="GNAT_dom"/>
</dbReference>
<dbReference type="Pfam" id="PF08445">
    <property type="entry name" value="FR47"/>
    <property type="match status" value="1"/>
</dbReference>
<reference evidence="2" key="1">
    <citation type="submission" date="2023-07" db="EMBL/GenBank/DDBJ databases">
        <title>Sequencing the genomes of 1000 actinobacteria strains.</title>
        <authorList>
            <person name="Klenk H.-P."/>
        </authorList>
    </citation>
    <scope>NUCLEOTIDE SEQUENCE</scope>
    <source>
        <strain evidence="2">DSM 13068</strain>
    </source>
</reference>
<dbReference type="EMBL" id="JAVDXX010000001">
    <property type="protein sequence ID" value="MDR7293182.1"/>
    <property type="molecule type" value="Genomic_DNA"/>
</dbReference>
<dbReference type="RefSeq" id="WP_310245886.1">
    <property type="nucleotide sequence ID" value="NZ_JAVDXX010000001.1"/>
</dbReference>
<proteinExistence type="predicted"/>
<comment type="caution">
    <text evidence="2">The sequence shown here is derived from an EMBL/GenBank/DDBJ whole genome shotgun (WGS) entry which is preliminary data.</text>
</comment>
<dbReference type="PROSITE" id="PS51186">
    <property type="entry name" value="GNAT"/>
    <property type="match status" value="1"/>
</dbReference>
<dbReference type="InterPro" id="IPR013653">
    <property type="entry name" value="GCN5-like_dom"/>
</dbReference>
<evidence type="ECO:0000313" key="3">
    <source>
        <dbReference type="Proteomes" id="UP001180715"/>
    </source>
</evidence>
<protein>
    <submittedName>
        <fullName evidence="2">GNAT superfamily N-acetyltransferase</fullName>
    </submittedName>
</protein>
<dbReference type="SUPFAM" id="SSF55729">
    <property type="entry name" value="Acyl-CoA N-acyltransferases (Nat)"/>
    <property type="match status" value="1"/>
</dbReference>
<sequence length="305" mass="32840">MVIRQIVNRAGARMADLRSPDPSIRTLTNEDAPALLALIARNPVQHAFVQQQLDVVGGKIDVLPGARILGRFDDAGVMVAACWLGANVVPVTADEGEQAREHGEAFGRRVLTSRKRFASIFGPKAGVEGIWDVVKTSPAFYPRSVRLTQPFMTLEGPAVIEGSGRVRQGYVSDFDAFWPASVAMFTEELGYSPLDVGEASYRARVKQLLACGQALLEPGAAGTTVRFKAELGVVTGQATQIQGVWMHPGHRGIGLSASRVADVVAHAHTWAPVTSLYVNDYNHAARAVYEKVGFQTTGMFATVLL</sequence>
<evidence type="ECO:0000313" key="2">
    <source>
        <dbReference type="EMBL" id="MDR7293182.1"/>
    </source>
</evidence>
<dbReference type="InterPro" id="IPR025289">
    <property type="entry name" value="DUF4081"/>
</dbReference>
<dbReference type="Pfam" id="PF13312">
    <property type="entry name" value="DUF4081"/>
    <property type="match status" value="1"/>
</dbReference>
<gene>
    <name evidence="2" type="ORF">J2S67_000450</name>
</gene>
<dbReference type="Proteomes" id="UP001180715">
    <property type="component" value="Unassembled WGS sequence"/>
</dbReference>
<keyword evidence="3" id="KW-1185">Reference proteome</keyword>
<accession>A0ABU1YXU5</accession>